<evidence type="ECO:0000313" key="3">
    <source>
        <dbReference type="Proteomes" id="UP000750711"/>
    </source>
</evidence>
<dbReference type="Proteomes" id="UP000750711">
    <property type="component" value="Unassembled WGS sequence"/>
</dbReference>
<feature type="chain" id="PRO_5040387368" description="Type I phosphodiesterase/nucleotide pyrophosphatase" evidence="1">
    <location>
        <begin position="22"/>
        <end position="431"/>
    </location>
</feature>
<gene>
    <name evidence="2" type="ORF">GP486_004620</name>
</gene>
<evidence type="ECO:0000313" key="2">
    <source>
        <dbReference type="EMBL" id="KAH0558738.1"/>
    </source>
</evidence>
<proteinExistence type="predicted"/>
<dbReference type="AlphaFoldDB" id="A0A9P8RNT3"/>
<dbReference type="GO" id="GO:0016787">
    <property type="term" value="F:hydrolase activity"/>
    <property type="evidence" value="ECO:0007669"/>
    <property type="project" value="UniProtKB-ARBA"/>
</dbReference>
<name>A0A9P8RNT3_9PEZI</name>
<sequence>MFPRLALVATAVAALAGCIRADDDDHNEDRNYKYVAVFSIDGFHGSDVQKYVSMRPKSTIAELLETGYEYTNAYCPAPSDSFPGTLALFTGAFPRTTGVWYDDIWDRSLYPVGSDCSGPPGAEIAYDESIDFDSTKLFSGGINPSNLPKALVGGNCVALYPHARLRVNTVWEVLTSKGKETAYTDKHPAYDLVRGPSGKGLTSGYFPEIAAVPVTVDDTITYDNLHVDAFLDWLNGATPPNSEGTISGIPTMFGGNFQAVSVGQKTVGYVAAPNFPFTPDLLKAIDFVDASLGKVVAALKAKKIYDDTLIIIASKHGQTPIDPTKYGKIAPKAVTNATGVPVTWQTSDDIALIFLENQGDLQTAVKNLNGNRTAVKINDIISDGGLIAQGFGDPAKDPAVPDIIVAPIPGIIYTTSTAKIAEHGGISEDDR</sequence>
<organism evidence="2 3">
    <name type="scientific">Trichoglossum hirsutum</name>
    <dbReference type="NCBI Taxonomy" id="265104"/>
    <lineage>
        <taxon>Eukaryota</taxon>
        <taxon>Fungi</taxon>
        <taxon>Dikarya</taxon>
        <taxon>Ascomycota</taxon>
        <taxon>Pezizomycotina</taxon>
        <taxon>Geoglossomycetes</taxon>
        <taxon>Geoglossales</taxon>
        <taxon>Geoglossaceae</taxon>
        <taxon>Trichoglossum</taxon>
    </lineage>
</organism>
<protein>
    <recommendedName>
        <fullName evidence="4">Type I phosphodiesterase/nucleotide pyrophosphatase</fullName>
    </recommendedName>
</protein>
<accession>A0A9P8RNT3</accession>
<dbReference type="SUPFAM" id="SSF53649">
    <property type="entry name" value="Alkaline phosphatase-like"/>
    <property type="match status" value="1"/>
</dbReference>
<feature type="signal peptide" evidence="1">
    <location>
        <begin position="1"/>
        <end position="21"/>
    </location>
</feature>
<dbReference type="PANTHER" id="PTHR10151">
    <property type="entry name" value="ECTONUCLEOTIDE PYROPHOSPHATASE/PHOSPHODIESTERASE"/>
    <property type="match status" value="1"/>
</dbReference>
<keyword evidence="3" id="KW-1185">Reference proteome</keyword>
<dbReference type="Pfam" id="PF01663">
    <property type="entry name" value="Phosphodiest"/>
    <property type="match status" value="1"/>
</dbReference>
<comment type="caution">
    <text evidence="2">The sequence shown here is derived from an EMBL/GenBank/DDBJ whole genome shotgun (WGS) entry which is preliminary data.</text>
</comment>
<dbReference type="PROSITE" id="PS51257">
    <property type="entry name" value="PROKAR_LIPOPROTEIN"/>
    <property type="match status" value="1"/>
</dbReference>
<dbReference type="Gene3D" id="3.40.720.10">
    <property type="entry name" value="Alkaline Phosphatase, subunit A"/>
    <property type="match status" value="1"/>
</dbReference>
<reference evidence="2" key="1">
    <citation type="submission" date="2021-03" db="EMBL/GenBank/DDBJ databases">
        <title>Comparative genomics and phylogenomic investigation of the class Geoglossomycetes provide insights into ecological specialization and systematics.</title>
        <authorList>
            <person name="Melie T."/>
            <person name="Pirro S."/>
            <person name="Miller A.N."/>
            <person name="Quandt A."/>
        </authorList>
    </citation>
    <scope>NUCLEOTIDE SEQUENCE</scope>
    <source>
        <strain evidence="2">CAQ_001_2017</strain>
    </source>
</reference>
<dbReference type="InterPro" id="IPR002591">
    <property type="entry name" value="Phosphodiest/P_Trfase"/>
</dbReference>
<dbReference type="InterPro" id="IPR017850">
    <property type="entry name" value="Alkaline_phosphatase_core_sf"/>
</dbReference>
<evidence type="ECO:0008006" key="4">
    <source>
        <dbReference type="Google" id="ProtNLM"/>
    </source>
</evidence>
<keyword evidence="1" id="KW-0732">Signal</keyword>
<evidence type="ECO:0000256" key="1">
    <source>
        <dbReference type="SAM" id="SignalP"/>
    </source>
</evidence>
<dbReference type="EMBL" id="JAGHQM010000754">
    <property type="protein sequence ID" value="KAH0558738.1"/>
    <property type="molecule type" value="Genomic_DNA"/>
</dbReference>
<dbReference type="PANTHER" id="PTHR10151:SF120">
    <property type="entry name" value="BIS(5'-ADENOSYL)-TRIPHOSPHATASE"/>
    <property type="match status" value="1"/>
</dbReference>